<dbReference type="RefSeq" id="WP_218253940.1">
    <property type="nucleotide sequence ID" value="NZ_JABXWD010000536.1"/>
</dbReference>
<keyword evidence="3" id="KW-1185">Reference proteome</keyword>
<evidence type="ECO:0000313" key="2">
    <source>
        <dbReference type="EMBL" id="MBV6343326.1"/>
    </source>
</evidence>
<accession>A0ABS6S3B4</accession>
<gene>
    <name evidence="2" type="ORF">HWQ67_17245</name>
</gene>
<comment type="caution">
    <text evidence="2">The sequence shown here is derived from an EMBL/GenBank/DDBJ whole genome shotgun (WGS) entry which is preliminary data.</text>
</comment>
<evidence type="ECO:0000256" key="1">
    <source>
        <dbReference type="SAM" id="Phobius"/>
    </source>
</evidence>
<protein>
    <submittedName>
        <fullName evidence="2">Uncharacterized protein</fullName>
    </submittedName>
</protein>
<name>A0ABS6S3B4_9BACT</name>
<dbReference type="Proteomes" id="UP001196980">
    <property type="component" value="Unassembled WGS sequence"/>
</dbReference>
<keyword evidence="1" id="KW-0812">Transmembrane</keyword>
<feature type="non-terminal residue" evidence="2">
    <location>
        <position position="80"/>
    </location>
</feature>
<reference evidence="2 3" key="1">
    <citation type="journal article" date="2020" name="J Geophys Res Biogeosci">
        <title>Magnetotaxis as an Adaptation to Enable Bacterial Shuttling of Microbial Sulfur and Sulfur Cycling Across Aquatic Oxic#Anoxic Interfaces.</title>
        <authorList>
            <person name="Li J."/>
            <person name="Liu P."/>
            <person name="Wang J."/>
            <person name="Roberts A.P."/>
            <person name="Pan Y."/>
        </authorList>
    </citation>
    <scope>NUCLEOTIDE SEQUENCE [LARGE SCALE GENOMIC DNA]</scope>
    <source>
        <strain evidence="2 3">MYR-1_YQ</strain>
    </source>
</reference>
<sequence length="80" mass="8959">MQHKFLDTPGSLMLQDTPGYRCLCYTAIGAVLFVAMLLLPFVVDLAMAEPQRLTTPQQRTKMVAKKQAKADNMPDLQAFE</sequence>
<evidence type="ECO:0000313" key="3">
    <source>
        <dbReference type="Proteomes" id="UP001196980"/>
    </source>
</evidence>
<organism evidence="2 3">
    <name type="scientific">Candidatus Magnetobacterium casense</name>
    <dbReference type="NCBI Taxonomy" id="1455061"/>
    <lineage>
        <taxon>Bacteria</taxon>
        <taxon>Pseudomonadati</taxon>
        <taxon>Nitrospirota</taxon>
        <taxon>Thermodesulfovibrionia</taxon>
        <taxon>Thermodesulfovibrionales</taxon>
        <taxon>Candidatus Magnetobacteriaceae</taxon>
        <taxon>Candidatus Magnetobacterium</taxon>
    </lineage>
</organism>
<feature type="transmembrane region" description="Helical" evidence="1">
    <location>
        <begin position="20"/>
        <end position="43"/>
    </location>
</feature>
<keyword evidence="1" id="KW-1133">Transmembrane helix</keyword>
<keyword evidence="1" id="KW-0472">Membrane</keyword>
<dbReference type="EMBL" id="JABXWD010000536">
    <property type="protein sequence ID" value="MBV6343326.1"/>
    <property type="molecule type" value="Genomic_DNA"/>
</dbReference>
<proteinExistence type="predicted"/>